<evidence type="ECO:0000256" key="2">
    <source>
        <dbReference type="ARBA" id="ARBA00022475"/>
    </source>
</evidence>
<feature type="transmembrane region" description="Helical" evidence="6">
    <location>
        <begin position="86"/>
        <end position="107"/>
    </location>
</feature>
<evidence type="ECO:0000313" key="7">
    <source>
        <dbReference type="EMBL" id="MBQ0929183.1"/>
    </source>
</evidence>
<proteinExistence type="predicted"/>
<feature type="transmembrane region" description="Helical" evidence="6">
    <location>
        <begin position="337"/>
        <end position="362"/>
    </location>
</feature>
<feature type="transmembrane region" description="Helical" evidence="6">
    <location>
        <begin position="374"/>
        <end position="393"/>
    </location>
</feature>
<dbReference type="RefSeq" id="WP_210851440.1">
    <property type="nucleotide sequence ID" value="NZ_JAGQDD010000001.1"/>
</dbReference>
<evidence type="ECO:0008006" key="9">
    <source>
        <dbReference type="Google" id="ProtNLM"/>
    </source>
</evidence>
<dbReference type="PANTHER" id="PTHR30250:SF26">
    <property type="entry name" value="PSMA PROTEIN"/>
    <property type="match status" value="1"/>
</dbReference>
<feature type="transmembrane region" description="Helical" evidence="6">
    <location>
        <begin position="257"/>
        <end position="278"/>
    </location>
</feature>
<feature type="transmembrane region" description="Helical" evidence="6">
    <location>
        <begin position="127"/>
        <end position="147"/>
    </location>
</feature>
<evidence type="ECO:0000256" key="6">
    <source>
        <dbReference type="SAM" id="Phobius"/>
    </source>
</evidence>
<dbReference type="Proteomes" id="UP000676246">
    <property type="component" value="Unassembled WGS sequence"/>
</dbReference>
<dbReference type="AlphaFoldDB" id="A0A940Y7M6"/>
<protein>
    <recommendedName>
        <fullName evidence="9">Polysaccharide biosynthesis protein C-terminal domain-containing protein</fullName>
    </recommendedName>
</protein>
<feature type="transmembrane region" description="Helical" evidence="6">
    <location>
        <begin position="308"/>
        <end position="331"/>
    </location>
</feature>
<keyword evidence="4 6" id="KW-1133">Transmembrane helix</keyword>
<feature type="transmembrane region" description="Helical" evidence="6">
    <location>
        <begin position="184"/>
        <end position="205"/>
    </location>
</feature>
<name>A0A940Y7M6_9BURK</name>
<evidence type="ECO:0000256" key="1">
    <source>
        <dbReference type="ARBA" id="ARBA00004651"/>
    </source>
</evidence>
<dbReference type="PANTHER" id="PTHR30250">
    <property type="entry name" value="PST FAMILY PREDICTED COLANIC ACID TRANSPORTER"/>
    <property type="match status" value="1"/>
</dbReference>
<evidence type="ECO:0000256" key="3">
    <source>
        <dbReference type="ARBA" id="ARBA00022692"/>
    </source>
</evidence>
<evidence type="ECO:0000256" key="4">
    <source>
        <dbReference type="ARBA" id="ARBA00022989"/>
    </source>
</evidence>
<gene>
    <name evidence="7" type="ORF">KAK03_01700</name>
</gene>
<feature type="transmembrane region" description="Helical" evidence="6">
    <location>
        <begin position="12"/>
        <end position="33"/>
    </location>
</feature>
<keyword evidence="8" id="KW-1185">Reference proteome</keyword>
<comment type="caution">
    <text evidence="7">The sequence shown here is derived from an EMBL/GenBank/DDBJ whole genome shotgun (WGS) entry which is preliminary data.</text>
</comment>
<feature type="transmembrane region" description="Helical" evidence="6">
    <location>
        <begin position="159"/>
        <end position="178"/>
    </location>
</feature>
<feature type="transmembrane region" description="Helical" evidence="6">
    <location>
        <begin position="226"/>
        <end position="245"/>
    </location>
</feature>
<keyword evidence="2" id="KW-1003">Cell membrane</keyword>
<evidence type="ECO:0000313" key="8">
    <source>
        <dbReference type="Proteomes" id="UP000676246"/>
    </source>
</evidence>
<comment type="subcellular location">
    <subcellularLocation>
        <location evidence="1">Cell membrane</location>
        <topology evidence="1">Multi-pass membrane protein</topology>
    </subcellularLocation>
</comment>
<sequence length="427" mass="45918">MQVPNKRALASWLYIATTGASGLLLLVVAARYLTPDVAGMWFTLQATTSFVMLAELGLGYTLMREVAYSKAGGADPRLRGTHSKTVLKFLSLSLTAATFIGAIIWYYFTKNQSSTNASTQYSLSHLWLLYLPTALLNLIAIPIRSLLEGSGLLHLERSSAIFSHFIQTLFILLAAMIFGDPALMCLSTGLAALVNIAALVGIAVWRKSSLVLSGRPSLSFRSLLSASLDFFSVSLGAALTKFAFAPLLAVNVGAAELAPVFFVIKIFAALANAVAVLVNSERARLATLYAEARHVEVKELYRRIMRKSLVSSAALGIIASIVLVYSPAILAGKAYEVHWWVLALLCIDFILNNCASVSASFVNSCNRNPFKLSVFSSGLLSVGLLLVLMPAIGGEAAVLAQLLSGAMTSYWYNNYQAAKTLAEFKHG</sequence>
<dbReference type="InterPro" id="IPR050833">
    <property type="entry name" value="Poly_Biosynth_Transport"/>
</dbReference>
<reference evidence="7 8" key="1">
    <citation type="submission" date="2021-04" db="EMBL/GenBank/DDBJ databases">
        <title>The genome sequence of Ideonella sp. 3Y2.</title>
        <authorList>
            <person name="Liu Y."/>
        </authorList>
    </citation>
    <scope>NUCLEOTIDE SEQUENCE [LARGE SCALE GENOMIC DNA]</scope>
    <source>
        <strain evidence="7 8">3Y2</strain>
    </source>
</reference>
<organism evidence="7 8">
    <name type="scientific">Ideonella alba</name>
    <dbReference type="NCBI Taxonomy" id="2824118"/>
    <lineage>
        <taxon>Bacteria</taxon>
        <taxon>Pseudomonadati</taxon>
        <taxon>Pseudomonadota</taxon>
        <taxon>Betaproteobacteria</taxon>
        <taxon>Burkholderiales</taxon>
        <taxon>Sphaerotilaceae</taxon>
        <taxon>Ideonella</taxon>
    </lineage>
</organism>
<dbReference type="EMBL" id="JAGQDD010000001">
    <property type="protein sequence ID" value="MBQ0929183.1"/>
    <property type="molecule type" value="Genomic_DNA"/>
</dbReference>
<dbReference type="GO" id="GO:0005886">
    <property type="term" value="C:plasma membrane"/>
    <property type="evidence" value="ECO:0007669"/>
    <property type="project" value="UniProtKB-SubCell"/>
</dbReference>
<keyword evidence="3 6" id="KW-0812">Transmembrane</keyword>
<evidence type="ECO:0000256" key="5">
    <source>
        <dbReference type="ARBA" id="ARBA00023136"/>
    </source>
</evidence>
<keyword evidence="5 6" id="KW-0472">Membrane</keyword>
<feature type="transmembrane region" description="Helical" evidence="6">
    <location>
        <begin position="39"/>
        <end position="60"/>
    </location>
</feature>
<accession>A0A940Y7M6</accession>